<dbReference type="InterPro" id="IPR023404">
    <property type="entry name" value="rSAM_horseshoe"/>
</dbReference>
<dbReference type="InterPro" id="IPR020612">
    <property type="entry name" value="Methylthiotransferase_CS"/>
</dbReference>
<dbReference type="InterPro" id="IPR005840">
    <property type="entry name" value="Ribosomal_uS12_MeSTrfase_RimO"/>
</dbReference>
<dbReference type="NCBIfam" id="TIGR00089">
    <property type="entry name" value="MiaB/RimO family radical SAM methylthiotransferase"/>
    <property type="match status" value="1"/>
</dbReference>
<feature type="domain" description="Radical SAM core" evidence="11">
    <location>
        <begin position="137"/>
        <end position="374"/>
    </location>
</feature>
<feature type="binding site" evidence="8">
    <location>
        <position position="54"/>
    </location>
    <ligand>
        <name>[4Fe-4S] cluster</name>
        <dbReference type="ChEBI" id="CHEBI:49883"/>
        <label>1</label>
    </ligand>
</feature>
<evidence type="ECO:0000259" key="10">
    <source>
        <dbReference type="PROSITE" id="PS51449"/>
    </source>
</evidence>
<dbReference type="PANTHER" id="PTHR43837">
    <property type="entry name" value="RIBOSOMAL PROTEIN S12 METHYLTHIOTRANSFERASE RIMO"/>
    <property type="match status" value="1"/>
</dbReference>
<dbReference type="Gene3D" id="3.80.30.20">
    <property type="entry name" value="tm_1862 like domain"/>
    <property type="match status" value="1"/>
</dbReference>
<proteinExistence type="inferred from homology"/>
<keyword evidence="12" id="KW-0689">Ribosomal protein</keyword>
<dbReference type="Pfam" id="PF00919">
    <property type="entry name" value="UPF0004"/>
    <property type="match status" value="1"/>
</dbReference>
<organism evidence="12 13">
    <name type="scientific">Serratia rhizosphaerae</name>
    <dbReference type="NCBI Taxonomy" id="2597702"/>
    <lineage>
        <taxon>Bacteria</taxon>
        <taxon>Pseudomonadati</taxon>
        <taxon>Pseudomonadota</taxon>
        <taxon>Gammaproteobacteria</taxon>
        <taxon>Enterobacterales</taxon>
        <taxon>Yersiniaceae</taxon>
        <taxon>Serratia</taxon>
    </lineage>
</organism>
<dbReference type="PROSITE" id="PS51918">
    <property type="entry name" value="RADICAL_SAM"/>
    <property type="match status" value="1"/>
</dbReference>
<dbReference type="RefSeq" id="WP_160027509.1">
    <property type="nucleotide sequence ID" value="NZ_CP041764.1"/>
</dbReference>
<dbReference type="InterPro" id="IPR038135">
    <property type="entry name" value="Methylthiotransferase_N_sf"/>
</dbReference>
<dbReference type="InterPro" id="IPR005839">
    <property type="entry name" value="Methylthiotransferase"/>
</dbReference>
<evidence type="ECO:0000256" key="4">
    <source>
        <dbReference type="ARBA" id="ARBA00022691"/>
    </source>
</evidence>
<evidence type="ECO:0000313" key="12">
    <source>
        <dbReference type="EMBL" id="QHA85920.1"/>
    </source>
</evidence>
<dbReference type="InterPro" id="IPR012340">
    <property type="entry name" value="NA-bd_OB-fold"/>
</dbReference>
<reference evidence="12 13" key="1">
    <citation type="submission" date="2019-07" db="EMBL/GenBank/DDBJ databases">
        <title>Serratia dokdonensis sp. nov., an elicitor of systemic resistance in Nicotiana Tabacum.</title>
        <authorList>
            <person name="Son J.-S."/>
            <person name="Hwang Y.-J."/>
            <person name="Lee S.-Y."/>
            <person name="Ghim S.-Y."/>
        </authorList>
    </citation>
    <scope>NUCLEOTIDE SEQUENCE [LARGE SCALE GENOMIC DNA]</scope>
    <source>
        <strain evidence="12 13">KUDC3025</strain>
    </source>
</reference>
<keyword evidence="1 8" id="KW-0004">4Fe-4S</keyword>
<dbReference type="PROSITE" id="PS50926">
    <property type="entry name" value="TRAM"/>
    <property type="match status" value="1"/>
</dbReference>
<dbReference type="HAMAP" id="MF_01865">
    <property type="entry name" value="MTTase_RimO"/>
    <property type="match status" value="1"/>
</dbReference>
<dbReference type="InterPro" id="IPR013848">
    <property type="entry name" value="Methylthiotransferase_N"/>
</dbReference>
<evidence type="ECO:0000256" key="3">
    <source>
        <dbReference type="ARBA" id="ARBA00022679"/>
    </source>
</evidence>
<feature type="binding site" evidence="8">
    <location>
        <position position="18"/>
    </location>
    <ligand>
        <name>[4Fe-4S] cluster</name>
        <dbReference type="ChEBI" id="CHEBI:49883"/>
        <label>1</label>
    </ligand>
</feature>
<dbReference type="SMART" id="SM00729">
    <property type="entry name" value="Elp3"/>
    <property type="match status" value="1"/>
</dbReference>
<feature type="binding site" evidence="8">
    <location>
        <position position="151"/>
    </location>
    <ligand>
        <name>[4Fe-4S] cluster</name>
        <dbReference type="ChEBI" id="CHEBI:49883"/>
        <label>2</label>
        <note>4Fe-4S-S-AdoMet</note>
    </ligand>
</feature>
<dbReference type="Pfam" id="PF18693">
    <property type="entry name" value="TRAM_2"/>
    <property type="match status" value="1"/>
</dbReference>
<keyword evidence="4 8" id="KW-0949">S-adenosyl-L-methionine</keyword>
<feature type="domain" description="MTTase N-terminal" evidence="10">
    <location>
        <begin position="9"/>
        <end position="119"/>
    </location>
</feature>
<name>A0ABX6GI30_9GAMM</name>
<dbReference type="InterPro" id="IPR002792">
    <property type="entry name" value="TRAM_dom"/>
</dbReference>
<evidence type="ECO:0000256" key="1">
    <source>
        <dbReference type="ARBA" id="ARBA00022485"/>
    </source>
</evidence>
<keyword evidence="6 8" id="KW-0408">Iron</keyword>
<dbReference type="CDD" id="cd01335">
    <property type="entry name" value="Radical_SAM"/>
    <property type="match status" value="1"/>
</dbReference>
<dbReference type="PROSITE" id="PS51449">
    <property type="entry name" value="MTTASE_N"/>
    <property type="match status" value="1"/>
</dbReference>
<dbReference type="InterPro" id="IPR058240">
    <property type="entry name" value="rSAM_sf"/>
</dbReference>
<keyword evidence="13" id="KW-1185">Reference proteome</keyword>
<keyword evidence="2 8" id="KW-0963">Cytoplasm</keyword>
<dbReference type="InterPro" id="IPR006638">
    <property type="entry name" value="Elp3/MiaA/NifB-like_rSAM"/>
</dbReference>
<dbReference type="PANTHER" id="PTHR43837:SF1">
    <property type="entry name" value="RIBOSOMAL PROTEIN US12 METHYLTHIOTRANSFERASE RIMO"/>
    <property type="match status" value="1"/>
</dbReference>
<comment type="subcellular location">
    <subcellularLocation>
        <location evidence="8">Cytoplasm</location>
    </subcellularLocation>
</comment>
<evidence type="ECO:0000259" key="11">
    <source>
        <dbReference type="PROSITE" id="PS51918"/>
    </source>
</evidence>
<feature type="binding site" evidence="8">
    <location>
        <position position="83"/>
    </location>
    <ligand>
        <name>[4Fe-4S] cluster</name>
        <dbReference type="ChEBI" id="CHEBI:49883"/>
        <label>1</label>
    </ligand>
</feature>
<feature type="binding site" evidence="8">
    <location>
        <position position="155"/>
    </location>
    <ligand>
        <name>[4Fe-4S] cluster</name>
        <dbReference type="ChEBI" id="CHEBI:49883"/>
        <label>2</label>
        <note>4Fe-4S-S-AdoMet</note>
    </ligand>
</feature>
<gene>
    <name evidence="8 12" type="primary">rimO</name>
    <name evidence="12" type="ORF">FO014_02405</name>
</gene>
<evidence type="ECO:0000256" key="7">
    <source>
        <dbReference type="ARBA" id="ARBA00023014"/>
    </source>
</evidence>
<accession>A0ABX6GI30</accession>
<comment type="function">
    <text evidence="8">Catalyzes the methylthiolation of an aspartic acid residue of ribosomal protein uS12.</text>
</comment>
<comment type="catalytic activity">
    <reaction evidence="8">
        <text>L-aspartate(89)-[ribosomal protein uS12]-hydrogen + (sulfur carrier)-SH + AH2 + 2 S-adenosyl-L-methionine = 3-methylsulfanyl-L-aspartate(89)-[ribosomal protein uS12]-hydrogen + (sulfur carrier)-H + 5'-deoxyadenosine + L-methionine + A + S-adenosyl-L-homocysteine + 2 H(+)</text>
        <dbReference type="Rhea" id="RHEA:37087"/>
        <dbReference type="Rhea" id="RHEA-COMP:10460"/>
        <dbReference type="Rhea" id="RHEA-COMP:10461"/>
        <dbReference type="Rhea" id="RHEA-COMP:14737"/>
        <dbReference type="Rhea" id="RHEA-COMP:14739"/>
        <dbReference type="ChEBI" id="CHEBI:13193"/>
        <dbReference type="ChEBI" id="CHEBI:15378"/>
        <dbReference type="ChEBI" id="CHEBI:17319"/>
        <dbReference type="ChEBI" id="CHEBI:17499"/>
        <dbReference type="ChEBI" id="CHEBI:29917"/>
        <dbReference type="ChEBI" id="CHEBI:29961"/>
        <dbReference type="ChEBI" id="CHEBI:57844"/>
        <dbReference type="ChEBI" id="CHEBI:57856"/>
        <dbReference type="ChEBI" id="CHEBI:59789"/>
        <dbReference type="ChEBI" id="CHEBI:64428"/>
        <dbReference type="ChEBI" id="CHEBI:73599"/>
        <dbReference type="EC" id="2.8.4.4"/>
    </reaction>
</comment>
<dbReference type="Gene3D" id="3.40.50.12160">
    <property type="entry name" value="Methylthiotransferase, N-terminal domain"/>
    <property type="match status" value="1"/>
</dbReference>
<comment type="similarity">
    <text evidence="8">Belongs to the methylthiotransferase family. RimO subfamily.</text>
</comment>
<keyword evidence="12" id="KW-0687">Ribonucleoprotein</keyword>
<dbReference type="EMBL" id="CP041764">
    <property type="protein sequence ID" value="QHA85920.1"/>
    <property type="molecule type" value="Genomic_DNA"/>
</dbReference>
<dbReference type="SUPFAM" id="SSF102114">
    <property type="entry name" value="Radical SAM enzymes"/>
    <property type="match status" value="1"/>
</dbReference>
<keyword evidence="3 8" id="KW-0808">Transferase</keyword>
<keyword evidence="7 8" id="KW-0411">Iron-sulfur</keyword>
<dbReference type="SFLD" id="SFLDG01082">
    <property type="entry name" value="B12-binding_domain_containing"/>
    <property type="match status" value="1"/>
</dbReference>
<dbReference type="Pfam" id="PF04055">
    <property type="entry name" value="Radical_SAM"/>
    <property type="match status" value="1"/>
</dbReference>
<feature type="domain" description="TRAM" evidence="9">
    <location>
        <begin position="377"/>
        <end position="442"/>
    </location>
</feature>
<dbReference type="Proteomes" id="UP000430368">
    <property type="component" value="Chromosome"/>
</dbReference>
<dbReference type="InterPro" id="IPR007197">
    <property type="entry name" value="rSAM"/>
</dbReference>
<evidence type="ECO:0000259" key="9">
    <source>
        <dbReference type="PROSITE" id="PS50926"/>
    </source>
</evidence>
<evidence type="ECO:0000256" key="6">
    <source>
        <dbReference type="ARBA" id="ARBA00023004"/>
    </source>
</evidence>
<dbReference type="GO" id="GO:0005840">
    <property type="term" value="C:ribosome"/>
    <property type="evidence" value="ECO:0007669"/>
    <property type="project" value="UniProtKB-KW"/>
</dbReference>
<protein>
    <recommendedName>
        <fullName evidence="8">Ribosomal protein uS12 methylthiotransferase RimO</fullName>
        <shortName evidence="8">uS12 MTTase</shortName>
        <shortName evidence="8">uS12 methylthiotransferase</shortName>
        <ecNumber evidence="8">2.8.4.4</ecNumber>
    </recommendedName>
    <alternativeName>
        <fullName evidence="8">Ribosomal protein uS12 (aspartate-C(3))-methylthiotransferase</fullName>
    </alternativeName>
    <alternativeName>
        <fullName evidence="8">Ribosome maturation factor RimO</fullName>
    </alternativeName>
</protein>
<dbReference type="NCBIfam" id="TIGR01125">
    <property type="entry name" value="30S ribosomal protein S12 methylthiotransferase RimO"/>
    <property type="match status" value="1"/>
</dbReference>
<dbReference type="SFLD" id="SFLDS00029">
    <property type="entry name" value="Radical_SAM"/>
    <property type="match status" value="1"/>
</dbReference>
<evidence type="ECO:0000256" key="8">
    <source>
        <dbReference type="HAMAP-Rule" id="MF_01865"/>
    </source>
</evidence>
<evidence type="ECO:0000313" key="13">
    <source>
        <dbReference type="Proteomes" id="UP000430368"/>
    </source>
</evidence>
<evidence type="ECO:0000256" key="5">
    <source>
        <dbReference type="ARBA" id="ARBA00022723"/>
    </source>
</evidence>
<dbReference type="PROSITE" id="PS01278">
    <property type="entry name" value="MTTASE_RADICAL"/>
    <property type="match status" value="1"/>
</dbReference>
<comment type="cofactor">
    <cofactor evidence="8">
        <name>[4Fe-4S] cluster</name>
        <dbReference type="ChEBI" id="CHEBI:49883"/>
    </cofactor>
    <text evidence="8">Binds 2 [4Fe-4S] clusters. One cluster is coordinated with 3 cysteines and an exchangeable S-adenosyl-L-methionine.</text>
</comment>
<feature type="binding site" evidence="8">
    <location>
        <position position="158"/>
    </location>
    <ligand>
        <name>[4Fe-4S] cluster</name>
        <dbReference type="ChEBI" id="CHEBI:49883"/>
        <label>2</label>
        <note>4Fe-4S-S-AdoMet</note>
    </ligand>
</feature>
<dbReference type="SFLD" id="SFLDG01061">
    <property type="entry name" value="methylthiotransferase"/>
    <property type="match status" value="1"/>
</dbReference>
<dbReference type="SFLD" id="SFLDF00274">
    <property type="entry name" value="ribosomal_protein_S12_methylth"/>
    <property type="match status" value="1"/>
</dbReference>
<dbReference type="EC" id="2.8.4.4" evidence="8"/>
<evidence type="ECO:0000256" key="2">
    <source>
        <dbReference type="ARBA" id="ARBA00022490"/>
    </source>
</evidence>
<keyword evidence="5 8" id="KW-0479">Metal-binding</keyword>
<dbReference type="Gene3D" id="2.40.50.140">
    <property type="entry name" value="Nucleic acid-binding proteins"/>
    <property type="match status" value="1"/>
</dbReference>
<dbReference type="GO" id="GO:0103039">
    <property type="term" value="F:protein methylthiotransferase activity"/>
    <property type="evidence" value="ECO:0007669"/>
    <property type="project" value="UniProtKB-EC"/>
</dbReference>
<sequence length="442" mass="49371">MSNVASKPPKVGFLSLGCPKNLVDSERILTELRNEGYQVVPRYDDAELVIVNTCGFIDSAVQESLEAIGEALHENGKVIVTGCLGAKEDQIREVHPKVLEITGPHSYEQVLSHVHHYVPKPAHNPFISLIPAQGVKLTPKHYAYLKISEGCNHRCTFCIIPSMRGDLDSRPIGSVLDEAKRLVESGVKELLVISQDTSAYGADVKQRTGFWNGQPVKTSMVSLCEQLAGLGVWVRLHYVYPYPHVDEVIPLMAAGKILPYLDIPLQHASPKILRLMKRPGAVERTLERIKRWREICPELTLRSTFIVGFPGESEEDFQLLLDFLQQARLDRVGCFKYSPVEGAAANELADPVPEEVKEARYHRFMRLQQQISAQRLQEKVGRELLVLIDKIDAEGAIGRSMADAPEIDGVVYLNGETDVNVGDIVKVKIDHADEYDLWGNRV</sequence>